<dbReference type="Proteomes" id="UP000031670">
    <property type="component" value="Unassembled WGS sequence"/>
</dbReference>
<protein>
    <submittedName>
        <fullName evidence="1">Uncharacterized protein</fullName>
    </submittedName>
</protein>
<accession>A0A0B8PGP1</accession>
<name>A0A0B8PGP1_9VIBR</name>
<evidence type="ECO:0000313" key="1">
    <source>
        <dbReference type="EMBL" id="GAM65476.1"/>
    </source>
</evidence>
<dbReference type="AlphaFoldDB" id="A0A0B8PGP1"/>
<evidence type="ECO:0000313" key="2">
    <source>
        <dbReference type="Proteomes" id="UP000031670"/>
    </source>
</evidence>
<organism evidence="1 2">
    <name type="scientific">Vibrio ishigakensis</name>
    <dbReference type="NCBI Taxonomy" id="1481914"/>
    <lineage>
        <taxon>Bacteria</taxon>
        <taxon>Pseudomonadati</taxon>
        <taxon>Pseudomonadota</taxon>
        <taxon>Gammaproteobacteria</taxon>
        <taxon>Vibrionales</taxon>
        <taxon>Vibrionaceae</taxon>
        <taxon>Vibrio</taxon>
    </lineage>
</organism>
<comment type="caution">
    <text evidence="1">The sequence shown here is derived from an EMBL/GenBank/DDBJ whole genome shotgun (WGS) entry which is preliminary data.</text>
</comment>
<reference evidence="1 2" key="2">
    <citation type="submission" date="2015-01" db="EMBL/GenBank/DDBJ databases">
        <authorList>
            <consortium name="NBRP consortium"/>
            <person name="Sawabe T."/>
            <person name="Meirelles P."/>
            <person name="Feng G."/>
            <person name="Sayaka M."/>
            <person name="Hattori M."/>
            <person name="Ohkuma M."/>
        </authorList>
    </citation>
    <scope>NUCLEOTIDE SEQUENCE [LARGE SCALE GENOMIC DNA]</scope>
    <source>
        <strain evidence="1 2">JCM19232</strain>
    </source>
</reference>
<dbReference type="EMBL" id="BBSA01000020">
    <property type="protein sequence ID" value="GAM65476.1"/>
    <property type="molecule type" value="Genomic_DNA"/>
</dbReference>
<gene>
    <name evidence="1" type="ORF">JCM19232_4976</name>
</gene>
<proteinExistence type="predicted"/>
<sequence>MTLFGKTFAQWAFSHKEQLALLHSWVQADTYTLTNREFCESLIANGSPSQQRIGQAGLAAPGQGKRFIDVLEGWLPSIVINTIRAAETAGIRREGIEAAIEQLKGGENITLKLAQMLAFPYVLALAFGTFGVYIADKLLATVDYAPGLGLDVRNAVANYGPSRLCFAYCCFLLSPSHCRTGPAAADTVSIQSRYLSCIVWPSPPPYSRPFRA</sequence>
<reference evidence="1 2" key="1">
    <citation type="submission" date="2015-01" db="EMBL/GenBank/DDBJ databases">
        <title>Vibrio sp. C5 JCM 19232 whole genome shotgun sequence.</title>
        <authorList>
            <person name="Sawabe T."/>
            <person name="Meirelles P."/>
            <person name="Feng G."/>
            <person name="Sayaka M."/>
            <person name="Hattori M."/>
            <person name="Ohkuma M."/>
        </authorList>
    </citation>
    <scope>NUCLEOTIDE SEQUENCE [LARGE SCALE GENOMIC DNA]</scope>
    <source>
        <strain evidence="1 2">JCM19232</strain>
    </source>
</reference>